<evidence type="ECO:0000313" key="2">
    <source>
        <dbReference type="EMBL" id="NWH44003.1"/>
    </source>
</evidence>
<proteinExistence type="inferred from homology"/>
<dbReference type="Pfam" id="PF20721">
    <property type="entry name" value="C19orf12"/>
    <property type="match status" value="1"/>
</dbReference>
<dbReference type="PANTHER" id="PTHR31493">
    <property type="entry name" value="NAZO FAMILY MEMBER"/>
    <property type="match status" value="1"/>
</dbReference>
<feature type="non-terminal residue" evidence="3">
    <location>
        <position position="86"/>
    </location>
</feature>
<reference evidence="3" key="1">
    <citation type="submission" date="2019-09" db="EMBL/GenBank/DDBJ databases">
        <title>Bird 10,000 Genomes (B10K) Project - Family phase.</title>
        <authorList>
            <person name="Zhang G."/>
        </authorList>
    </citation>
    <scope>NUCLEOTIDE SEQUENCE</scope>
    <source>
        <strain evidence="3">B10K-DU-002-48</strain>
        <tissue evidence="3">Muscle</tissue>
    </source>
</reference>
<feature type="non-terminal residue" evidence="3">
    <location>
        <position position="1"/>
    </location>
</feature>
<dbReference type="InterPro" id="IPR033369">
    <property type="entry name" value="C19orf12"/>
</dbReference>
<comment type="caution">
    <text evidence="3">The sequence shown here is derived from an EMBL/GenBank/DDBJ whole genome shotgun (WGS) entry which is preliminary data.</text>
</comment>
<comment type="similarity">
    <text evidence="1">Belongs to the C19orf12 family.</text>
</comment>
<dbReference type="EMBL" id="WAAD01004622">
    <property type="protein sequence ID" value="NWH44003.1"/>
    <property type="molecule type" value="Genomic_DNA"/>
</dbReference>
<protein>
    <submittedName>
        <fullName evidence="3">CS012 protein</fullName>
    </submittedName>
</protein>
<evidence type="ECO:0000313" key="4">
    <source>
        <dbReference type="Proteomes" id="UP000632118"/>
    </source>
</evidence>
<dbReference type="PANTHER" id="PTHR31493:SF1">
    <property type="entry name" value="PROTEIN C19ORF12"/>
    <property type="match status" value="1"/>
</dbReference>
<keyword evidence="4" id="KW-1185">Reference proteome</keyword>
<accession>A0A850VP51</accession>
<dbReference type="Proteomes" id="UP000632118">
    <property type="component" value="Unassembled WGS sequence"/>
</dbReference>
<gene>
    <name evidence="3" type="ORF">FREMAG_R09626</name>
    <name evidence="2" type="ORF">FREMAG_R13767</name>
</gene>
<sequence>LGAAVGGLLGASTTTGQFRPVPQILWELPPAKKQKLYAAAIVILERLCWTDLAQLTALVMGSAGLEEKLITVLKNFLLKELRAVIQ</sequence>
<evidence type="ECO:0000256" key="1">
    <source>
        <dbReference type="ARBA" id="ARBA00029457"/>
    </source>
</evidence>
<name>A0A850VP51_FREMA</name>
<dbReference type="EMBL" id="WAAD01008586">
    <property type="protein sequence ID" value="NWH45316.1"/>
    <property type="molecule type" value="Genomic_DNA"/>
</dbReference>
<dbReference type="OrthoDB" id="5976774at2759"/>
<organism evidence="3 4">
    <name type="scientific">Fregata magnificens</name>
    <name type="common">Magnificent frigatebird</name>
    <dbReference type="NCBI Taxonomy" id="37042"/>
    <lineage>
        <taxon>Eukaryota</taxon>
        <taxon>Metazoa</taxon>
        <taxon>Chordata</taxon>
        <taxon>Craniata</taxon>
        <taxon>Vertebrata</taxon>
        <taxon>Euteleostomi</taxon>
        <taxon>Archelosauria</taxon>
        <taxon>Archosauria</taxon>
        <taxon>Dinosauria</taxon>
        <taxon>Saurischia</taxon>
        <taxon>Theropoda</taxon>
        <taxon>Coelurosauria</taxon>
        <taxon>Aves</taxon>
        <taxon>Neognathae</taxon>
        <taxon>Neoaves</taxon>
        <taxon>Aequornithes</taxon>
        <taxon>Suliformes</taxon>
        <taxon>Fregatidae</taxon>
        <taxon>Fregata</taxon>
    </lineage>
</organism>
<evidence type="ECO:0000313" key="3">
    <source>
        <dbReference type="EMBL" id="NWH45316.1"/>
    </source>
</evidence>
<dbReference type="AlphaFoldDB" id="A0A850VP51"/>